<sequence>MANPPISKRQHLSRTSRSHSPRSRKDATAASHSGPKLTVVSSSRRTLGSIDNGIDNDNDNNSNKNQFVSNDDRVFKNDSSTTRTSSYKDIDGIDSVLCIISDTKQKYTRDETVQVLKDLRRRGRSNNRWDVFKELSELGGIPRLLKFLTTGNARMFDTEYIYLVSSIISSCTFIGNNIRNHNNEVVGEIVAREFVERDGISTMLRANHNVYRGGSKLSTMKALDSIWASLGNVISRKNVLDEIEKDQTLRIFDNAIATLRLLNTTTTDATWVPRILIKIFSVLAFLSSCSPDTSLVAADCKRNNVFRTCFDAIMKDSIIYGDFNSQVWSVVSRFFINCYNRLFFAAATNGHDDLVEVIVPFYVEYVKIAPNEAFKEGAFGFLYSAGEVIGKSLMAEVPYLMTTLGRIIDSTSNDNIEHDTKLEAKKLLKYWL</sequence>
<dbReference type="KEGG" id="fcy:FRACYDRAFT_252514"/>
<dbReference type="InParanoid" id="A0A1E7ELW9"/>
<name>A0A1E7ELW9_9STRA</name>
<evidence type="ECO:0000313" key="2">
    <source>
        <dbReference type="EMBL" id="OEU06884.1"/>
    </source>
</evidence>
<feature type="compositionally biased region" description="Basic residues" evidence="1">
    <location>
        <begin position="8"/>
        <end position="22"/>
    </location>
</feature>
<accession>A0A1E7ELW9</accession>
<gene>
    <name evidence="2" type="ORF">FRACYDRAFT_252514</name>
</gene>
<feature type="region of interest" description="Disordered" evidence="1">
    <location>
        <begin position="1"/>
        <end position="84"/>
    </location>
</feature>
<reference evidence="2 3" key="1">
    <citation type="submission" date="2016-09" db="EMBL/GenBank/DDBJ databases">
        <title>Extensive genetic diversity and differential bi-allelic expression allows diatom success in the polar Southern Ocean.</title>
        <authorList>
            <consortium name="DOE Joint Genome Institute"/>
            <person name="Mock T."/>
            <person name="Otillar R.P."/>
            <person name="Strauss J."/>
            <person name="Dupont C."/>
            <person name="Frickenhaus S."/>
            <person name="Maumus F."/>
            <person name="Mcmullan M."/>
            <person name="Sanges R."/>
            <person name="Schmutz J."/>
            <person name="Toseland A."/>
            <person name="Valas R."/>
            <person name="Veluchamy A."/>
            <person name="Ward B.J."/>
            <person name="Allen A."/>
            <person name="Barry K."/>
            <person name="Falciatore A."/>
            <person name="Ferrante M."/>
            <person name="Fortunato A.E."/>
            <person name="Gloeckner G."/>
            <person name="Gruber A."/>
            <person name="Hipkin R."/>
            <person name="Janech M."/>
            <person name="Kroth P."/>
            <person name="Leese F."/>
            <person name="Lindquist E."/>
            <person name="Lyon B.R."/>
            <person name="Martin J."/>
            <person name="Mayer C."/>
            <person name="Parker M."/>
            <person name="Quesneville H."/>
            <person name="Raymond J."/>
            <person name="Uhlig C."/>
            <person name="Valentin K.U."/>
            <person name="Worden A.Z."/>
            <person name="Armbrust E.V."/>
            <person name="Bowler C."/>
            <person name="Green B."/>
            <person name="Moulton V."/>
            <person name="Van Oosterhout C."/>
            <person name="Grigoriev I."/>
        </authorList>
    </citation>
    <scope>NUCLEOTIDE SEQUENCE [LARGE SCALE GENOMIC DNA]</scope>
    <source>
        <strain evidence="2 3">CCMP1102</strain>
    </source>
</reference>
<dbReference type="EMBL" id="KV784394">
    <property type="protein sequence ID" value="OEU06884.1"/>
    <property type="molecule type" value="Genomic_DNA"/>
</dbReference>
<dbReference type="AlphaFoldDB" id="A0A1E7ELW9"/>
<protein>
    <submittedName>
        <fullName evidence="2">Uncharacterized protein</fullName>
    </submittedName>
</protein>
<feature type="compositionally biased region" description="Low complexity" evidence="1">
    <location>
        <begin position="48"/>
        <end position="63"/>
    </location>
</feature>
<organism evidence="2 3">
    <name type="scientific">Fragilariopsis cylindrus CCMP1102</name>
    <dbReference type="NCBI Taxonomy" id="635003"/>
    <lineage>
        <taxon>Eukaryota</taxon>
        <taxon>Sar</taxon>
        <taxon>Stramenopiles</taxon>
        <taxon>Ochrophyta</taxon>
        <taxon>Bacillariophyta</taxon>
        <taxon>Bacillariophyceae</taxon>
        <taxon>Bacillariophycidae</taxon>
        <taxon>Bacillariales</taxon>
        <taxon>Bacillariaceae</taxon>
        <taxon>Fragilariopsis</taxon>
    </lineage>
</organism>
<keyword evidence="3" id="KW-1185">Reference proteome</keyword>
<proteinExistence type="predicted"/>
<dbReference type="Proteomes" id="UP000095751">
    <property type="component" value="Unassembled WGS sequence"/>
</dbReference>
<evidence type="ECO:0000256" key="1">
    <source>
        <dbReference type="SAM" id="MobiDB-lite"/>
    </source>
</evidence>
<evidence type="ECO:0000313" key="3">
    <source>
        <dbReference type="Proteomes" id="UP000095751"/>
    </source>
</evidence>